<feature type="region of interest" description="Disordered" evidence="1">
    <location>
        <begin position="1"/>
        <end position="24"/>
    </location>
</feature>
<evidence type="ECO:0000313" key="2">
    <source>
        <dbReference type="EMBL" id="GFS63654.1"/>
    </source>
</evidence>
<organism evidence="2 3">
    <name type="scientific">Nephila pilipes</name>
    <name type="common">Giant wood spider</name>
    <name type="synonym">Nephila maculata</name>
    <dbReference type="NCBI Taxonomy" id="299642"/>
    <lineage>
        <taxon>Eukaryota</taxon>
        <taxon>Metazoa</taxon>
        <taxon>Ecdysozoa</taxon>
        <taxon>Arthropoda</taxon>
        <taxon>Chelicerata</taxon>
        <taxon>Arachnida</taxon>
        <taxon>Araneae</taxon>
        <taxon>Araneomorphae</taxon>
        <taxon>Entelegynae</taxon>
        <taxon>Araneoidea</taxon>
        <taxon>Nephilidae</taxon>
        <taxon>Nephila</taxon>
    </lineage>
</organism>
<gene>
    <name evidence="2" type="ORF">NPIL_166091</name>
</gene>
<feature type="non-terminal residue" evidence="2">
    <location>
        <position position="24"/>
    </location>
</feature>
<feature type="compositionally biased region" description="Basic and acidic residues" evidence="1">
    <location>
        <begin position="11"/>
        <end position="24"/>
    </location>
</feature>
<sequence>MDGHEKKKCNPARDDSRTDKRNKK</sequence>
<protein>
    <submittedName>
        <fullName evidence="2">Uncharacterized protein</fullName>
    </submittedName>
</protein>
<dbReference type="AlphaFoldDB" id="A0A8X6IWJ6"/>
<reference evidence="2" key="1">
    <citation type="submission" date="2020-08" db="EMBL/GenBank/DDBJ databases">
        <title>Multicomponent nature underlies the extraordinary mechanical properties of spider dragline silk.</title>
        <authorList>
            <person name="Kono N."/>
            <person name="Nakamura H."/>
            <person name="Mori M."/>
            <person name="Yoshida Y."/>
            <person name="Ohtoshi R."/>
            <person name="Malay A.D."/>
            <person name="Moran D.A.P."/>
            <person name="Tomita M."/>
            <person name="Numata K."/>
            <person name="Arakawa K."/>
        </authorList>
    </citation>
    <scope>NUCLEOTIDE SEQUENCE</scope>
</reference>
<dbReference type="EMBL" id="BMAW01047985">
    <property type="protein sequence ID" value="GFS63654.1"/>
    <property type="molecule type" value="Genomic_DNA"/>
</dbReference>
<keyword evidence="3" id="KW-1185">Reference proteome</keyword>
<dbReference type="Proteomes" id="UP000887013">
    <property type="component" value="Unassembled WGS sequence"/>
</dbReference>
<proteinExistence type="predicted"/>
<evidence type="ECO:0000313" key="3">
    <source>
        <dbReference type="Proteomes" id="UP000887013"/>
    </source>
</evidence>
<evidence type="ECO:0000256" key="1">
    <source>
        <dbReference type="SAM" id="MobiDB-lite"/>
    </source>
</evidence>
<feature type="compositionally biased region" description="Basic residues" evidence="1">
    <location>
        <begin position="1"/>
        <end position="10"/>
    </location>
</feature>
<name>A0A8X6IWJ6_NEPPI</name>
<accession>A0A8X6IWJ6</accession>
<comment type="caution">
    <text evidence="2">The sequence shown here is derived from an EMBL/GenBank/DDBJ whole genome shotgun (WGS) entry which is preliminary data.</text>
</comment>